<dbReference type="EMBL" id="CP009044">
    <property type="protein sequence ID" value="AII15615.1"/>
    <property type="molecule type" value="Genomic_DNA"/>
</dbReference>
<organism evidence="1 2">
    <name type="scientific">Campylobacter iguaniorum</name>
    <dbReference type="NCBI Taxonomy" id="1244531"/>
    <lineage>
        <taxon>Bacteria</taxon>
        <taxon>Pseudomonadati</taxon>
        <taxon>Campylobacterota</taxon>
        <taxon>Epsilonproteobacteria</taxon>
        <taxon>Campylobacterales</taxon>
        <taxon>Campylobacteraceae</taxon>
        <taxon>Campylobacter</taxon>
    </lineage>
</organism>
<accession>A0A076FBL3</accession>
<geneLocation type="plasmid" evidence="1 2">
    <name>pCIG1485E</name>
</geneLocation>
<proteinExistence type="predicted"/>
<sequence>MLKDYTVIAKTSVPKLAALIGVSRQRLYDILSEKSKNSKLNKKLLLIALSLDEKTLEKKLKSIEESNNDK</sequence>
<name>A0A076FBL3_9BACT</name>
<dbReference type="Proteomes" id="UP000028486">
    <property type="component" value="Plasmid pCIG1485E"/>
</dbReference>
<reference evidence="1 2" key="1">
    <citation type="journal article" date="2014" name="Genome Announc.">
        <title>Complete Genome Sequence of Campylobacter iguaniorum Strain 1485ET, Isolated from a Bearded Dragon (Pogona vitticeps).</title>
        <authorList>
            <person name="Gilbert M.J."/>
            <person name="Miller W.G."/>
            <person name="Yee E."/>
            <person name="Kik M."/>
            <person name="Wagenaar J.A."/>
            <person name="Duim B."/>
        </authorList>
    </citation>
    <scope>NUCLEOTIDE SEQUENCE [LARGE SCALE GENOMIC DNA]</scope>
    <source>
        <strain evidence="1 2">1485E</strain>
        <plasmid evidence="1">pCIG1485E</plasmid>
    </source>
</reference>
<dbReference type="RefSeq" id="WP_041572731.1">
    <property type="nucleotide sequence ID" value="NZ_CP009044.1"/>
</dbReference>
<dbReference type="HOGENOM" id="CLU_2750160_0_0_7"/>
<dbReference type="AlphaFoldDB" id="A0A076FBL3"/>
<protein>
    <submittedName>
        <fullName evidence="1">Uncharacterized protein</fullName>
    </submittedName>
</protein>
<evidence type="ECO:0000313" key="2">
    <source>
        <dbReference type="Proteomes" id="UP000028486"/>
    </source>
</evidence>
<dbReference type="KEGG" id="caj:CIG1485E_a0090"/>
<keyword evidence="2" id="KW-1185">Reference proteome</keyword>
<evidence type="ECO:0000313" key="1">
    <source>
        <dbReference type="EMBL" id="AII15615.1"/>
    </source>
</evidence>
<keyword evidence="1" id="KW-0614">Plasmid</keyword>
<gene>
    <name evidence="1" type="ORF">CIG1485E_a0090</name>
</gene>